<name>A0ABQ7XRP5_BRANA</name>
<protein>
    <submittedName>
        <fullName evidence="1">Uncharacterized protein</fullName>
    </submittedName>
</protein>
<gene>
    <name evidence="1" type="ORF">HID58_086869</name>
</gene>
<evidence type="ECO:0000313" key="1">
    <source>
        <dbReference type="EMBL" id="KAH0858608.1"/>
    </source>
</evidence>
<evidence type="ECO:0000313" key="2">
    <source>
        <dbReference type="Proteomes" id="UP000824890"/>
    </source>
</evidence>
<comment type="caution">
    <text evidence="1">The sequence shown here is derived from an EMBL/GenBank/DDBJ whole genome shotgun (WGS) entry which is preliminary data.</text>
</comment>
<dbReference type="EMBL" id="JAGKQM010000019">
    <property type="protein sequence ID" value="KAH0858608.1"/>
    <property type="molecule type" value="Genomic_DNA"/>
</dbReference>
<proteinExistence type="predicted"/>
<sequence>MDACSRGREMRAIASLFLLADGCKKFFLEI</sequence>
<keyword evidence="2" id="KW-1185">Reference proteome</keyword>
<dbReference type="Proteomes" id="UP000824890">
    <property type="component" value="Unassembled WGS sequence"/>
</dbReference>
<organism evidence="1 2">
    <name type="scientific">Brassica napus</name>
    <name type="common">Rape</name>
    <dbReference type="NCBI Taxonomy" id="3708"/>
    <lineage>
        <taxon>Eukaryota</taxon>
        <taxon>Viridiplantae</taxon>
        <taxon>Streptophyta</taxon>
        <taxon>Embryophyta</taxon>
        <taxon>Tracheophyta</taxon>
        <taxon>Spermatophyta</taxon>
        <taxon>Magnoliopsida</taxon>
        <taxon>eudicotyledons</taxon>
        <taxon>Gunneridae</taxon>
        <taxon>Pentapetalae</taxon>
        <taxon>rosids</taxon>
        <taxon>malvids</taxon>
        <taxon>Brassicales</taxon>
        <taxon>Brassicaceae</taxon>
        <taxon>Brassiceae</taxon>
        <taxon>Brassica</taxon>
    </lineage>
</organism>
<accession>A0ABQ7XRP5</accession>
<reference evidence="1 2" key="1">
    <citation type="submission" date="2021-05" db="EMBL/GenBank/DDBJ databases">
        <title>Genome Assembly of Synthetic Allotetraploid Brassica napus Reveals Homoeologous Exchanges between Subgenomes.</title>
        <authorList>
            <person name="Davis J.T."/>
        </authorList>
    </citation>
    <scope>NUCLEOTIDE SEQUENCE [LARGE SCALE GENOMIC DNA]</scope>
    <source>
        <strain evidence="2">cv. Da-Ae</strain>
        <tissue evidence="1">Seedling</tissue>
    </source>
</reference>